<feature type="transmembrane region" description="Helical" evidence="16">
    <location>
        <begin position="135"/>
        <end position="159"/>
    </location>
</feature>
<name>A0A068W6K7_9EUCA</name>
<evidence type="ECO:0000256" key="3">
    <source>
        <dbReference type="ARBA" id="ARBA00012944"/>
    </source>
</evidence>
<evidence type="ECO:0000256" key="16">
    <source>
        <dbReference type="SAM" id="Phobius"/>
    </source>
</evidence>
<dbReference type="GO" id="GO:0008137">
    <property type="term" value="F:NADH dehydrogenase (ubiquinone) activity"/>
    <property type="evidence" value="ECO:0007669"/>
    <property type="project" value="UniProtKB-EC"/>
</dbReference>
<evidence type="ECO:0000256" key="11">
    <source>
        <dbReference type="ARBA" id="ARBA00023027"/>
    </source>
</evidence>
<dbReference type="PANTHER" id="PTHR11435">
    <property type="entry name" value="NADH UBIQUINONE OXIDOREDUCTASE SUBUNIT ND6"/>
    <property type="match status" value="1"/>
</dbReference>
<keyword evidence="13 16" id="KW-0472">Membrane</keyword>
<evidence type="ECO:0000313" key="17">
    <source>
        <dbReference type="EMBL" id="CDR98467.1"/>
    </source>
</evidence>
<keyword evidence="5" id="KW-0813">Transport</keyword>
<geneLocation type="mitochondrion" evidence="17"/>
<dbReference type="PANTHER" id="PTHR11435:SF1">
    <property type="entry name" value="NADH-UBIQUINONE OXIDOREDUCTASE CHAIN 6"/>
    <property type="match status" value="1"/>
</dbReference>
<keyword evidence="12 17" id="KW-0496">Mitochondrion</keyword>
<keyword evidence="9" id="KW-0249">Electron transport</keyword>
<evidence type="ECO:0000256" key="15">
    <source>
        <dbReference type="ARBA" id="ARBA00049551"/>
    </source>
</evidence>
<keyword evidence="11" id="KW-0520">NAD</keyword>
<evidence type="ECO:0000256" key="7">
    <source>
        <dbReference type="ARBA" id="ARBA00022692"/>
    </source>
</evidence>
<reference evidence="17" key="2">
    <citation type="submission" date="2014-06" db="EMBL/GenBank/DDBJ databases">
        <title>Complete mitochondrial genome of Engaeus sericatus.</title>
        <authorList>
            <person name="Gan H.M."/>
            <person name="Tan M.H."/>
            <person name="Austin C.M."/>
        </authorList>
    </citation>
    <scope>NUCLEOTIDE SEQUENCE</scope>
    <source>
        <strain evidence="17">MBS004</strain>
    </source>
</reference>
<evidence type="ECO:0000256" key="10">
    <source>
        <dbReference type="ARBA" id="ARBA00022989"/>
    </source>
</evidence>
<dbReference type="EC" id="7.1.1.2" evidence="3"/>
<keyword evidence="6" id="KW-0679">Respiratory chain</keyword>
<dbReference type="GO" id="GO:0031966">
    <property type="term" value="C:mitochondrial membrane"/>
    <property type="evidence" value="ECO:0007669"/>
    <property type="project" value="UniProtKB-SubCell"/>
</dbReference>
<organism evidence="17">
    <name type="scientific">Engaeus sericatus</name>
    <dbReference type="NCBI Taxonomy" id="99759"/>
    <lineage>
        <taxon>Eukaryota</taxon>
        <taxon>Metazoa</taxon>
        <taxon>Ecdysozoa</taxon>
        <taxon>Arthropoda</taxon>
        <taxon>Crustacea</taxon>
        <taxon>Multicrustacea</taxon>
        <taxon>Malacostraca</taxon>
        <taxon>Eumalacostraca</taxon>
        <taxon>Eucarida</taxon>
        <taxon>Decapoda</taxon>
        <taxon>Pleocyemata</taxon>
        <taxon>Astacidea</taxon>
        <taxon>Parastacoidea</taxon>
        <taxon>Parastacidae</taxon>
        <taxon>Engaeus</taxon>
    </lineage>
</organism>
<evidence type="ECO:0000256" key="4">
    <source>
        <dbReference type="ARBA" id="ARBA00021095"/>
    </source>
</evidence>
<evidence type="ECO:0000256" key="2">
    <source>
        <dbReference type="ARBA" id="ARBA00005698"/>
    </source>
</evidence>
<comment type="similarity">
    <text evidence="2">Belongs to the complex I subunit 6 family.</text>
</comment>
<evidence type="ECO:0000256" key="12">
    <source>
        <dbReference type="ARBA" id="ARBA00023128"/>
    </source>
</evidence>
<evidence type="ECO:0000256" key="8">
    <source>
        <dbReference type="ARBA" id="ARBA00022967"/>
    </source>
</evidence>
<keyword evidence="10 16" id="KW-1133">Transmembrane helix</keyword>
<comment type="catalytic activity">
    <reaction evidence="15">
        <text>a ubiquinone + NADH + 5 H(+)(in) = a ubiquinol + NAD(+) + 4 H(+)(out)</text>
        <dbReference type="Rhea" id="RHEA:29091"/>
        <dbReference type="Rhea" id="RHEA-COMP:9565"/>
        <dbReference type="Rhea" id="RHEA-COMP:9566"/>
        <dbReference type="ChEBI" id="CHEBI:15378"/>
        <dbReference type="ChEBI" id="CHEBI:16389"/>
        <dbReference type="ChEBI" id="CHEBI:17976"/>
        <dbReference type="ChEBI" id="CHEBI:57540"/>
        <dbReference type="ChEBI" id="CHEBI:57945"/>
        <dbReference type="EC" id="7.1.1.2"/>
    </reaction>
</comment>
<feature type="transmembrane region" description="Helical" evidence="16">
    <location>
        <begin position="48"/>
        <end position="69"/>
    </location>
</feature>
<proteinExistence type="inferred from homology"/>
<dbReference type="AlphaFoldDB" id="A0A068W6K7"/>
<sequence length="172" mass="19528">MLYFSLPFIFVISLIFSFLTHPLSMGITLLIQTIMICLLTGLFNPCFWFSYILFLIFLGGMLILFIYVASLASNETFKLHLFWTTLLTVSLILSFCLLWSDPLSLVTDFFFSSSETIFQTKMNFSLTSTSALFSTPSYCLTSFMVIYLLFMLLVVVKIISLSSGPLRPSTLT</sequence>
<reference evidence="17" key="1">
    <citation type="submission" date="2014-05" db="EMBL/GenBank/DDBJ databases">
        <authorList>
            <person name="Gan H."/>
        </authorList>
    </citation>
    <scope>NUCLEOTIDE SEQUENCE</scope>
    <source>
        <strain evidence="17">MBS004</strain>
    </source>
</reference>
<accession>A0A068W6K7</accession>
<feature type="transmembrane region" description="Helical" evidence="16">
    <location>
        <begin position="9"/>
        <end position="42"/>
    </location>
</feature>
<evidence type="ECO:0000256" key="9">
    <source>
        <dbReference type="ARBA" id="ARBA00022982"/>
    </source>
</evidence>
<protein>
    <recommendedName>
        <fullName evidence="4">NADH-ubiquinone oxidoreductase chain 6</fullName>
        <ecNumber evidence="3">7.1.1.2</ecNumber>
    </recommendedName>
    <alternativeName>
        <fullName evidence="14">NADH dehydrogenase subunit 6</fullName>
    </alternativeName>
</protein>
<dbReference type="EMBL" id="LK391948">
    <property type="protein sequence ID" value="CDR98467.1"/>
    <property type="molecule type" value="Genomic_DNA"/>
</dbReference>
<evidence type="ECO:0000256" key="1">
    <source>
        <dbReference type="ARBA" id="ARBA00004225"/>
    </source>
</evidence>
<feature type="transmembrane region" description="Helical" evidence="16">
    <location>
        <begin position="81"/>
        <end position="100"/>
    </location>
</feature>
<evidence type="ECO:0000256" key="5">
    <source>
        <dbReference type="ARBA" id="ARBA00022448"/>
    </source>
</evidence>
<keyword evidence="8" id="KW-1278">Translocase</keyword>
<dbReference type="InterPro" id="IPR050269">
    <property type="entry name" value="ComplexI_Subunit6"/>
</dbReference>
<gene>
    <name evidence="17" type="primary">nad6</name>
</gene>
<keyword evidence="7 16" id="KW-0812">Transmembrane</keyword>
<evidence type="ECO:0000256" key="6">
    <source>
        <dbReference type="ARBA" id="ARBA00022660"/>
    </source>
</evidence>
<comment type="subcellular location">
    <subcellularLocation>
        <location evidence="1">Mitochondrion membrane</location>
        <topology evidence="1">Multi-pass membrane protein</topology>
    </subcellularLocation>
</comment>
<evidence type="ECO:0000256" key="13">
    <source>
        <dbReference type="ARBA" id="ARBA00023136"/>
    </source>
</evidence>
<evidence type="ECO:0000256" key="14">
    <source>
        <dbReference type="ARBA" id="ARBA00031019"/>
    </source>
</evidence>